<dbReference type="EMBL" id="PVTZ01000031">
    <property type="protein sequence ID" value="PRZ11638.1"/>
    <property type="molecule type" value="Genomic_DNA"/>
</dbReference>
<organism evidence="2 3">
    <name type="scientific">Laceyella sediminis</name>
    <dbReference type="NCBI Taxonomy" id="573074"/>
    <lineage>
        <taxon>Bacteria</taxon>
        <taxon>Bacillati</taxon>
        <taxon>Bacillota</taxon>
        <taxon>Bacilli</taxon>
        <taxon>Bacillales</taxon>
        <taxon>Thermoactinomycetaceae</taxon>
        <taxon>Laceyella</taxon>
    </lineage>
</organism>
<gene>
    <name evidence="2" type="ORF">CLV36_1315</name>
</gene>
<protein>
    <submittedName>
        <fullName evidence="2">Uncharacterized protein</fullName>
    </submittedName>
</protein>
<accession>A0ABX5EJA4</accession>
<keyword evidence="3" id="KW-1185">Reference proteome</keyword>
<proteinExistence type="predicted"/>
<evidence type="ECO:0000313" key="2">
    <source>
        <dbReference type="EMBL" id="PRZ11638.1"/>
    </source>
</evidence>
<dbReference type="RefSeq" id="WP_281257269.1">
    <property type="nucleotide sequence ID" value="NZ_PVTZ01000031.1"/>
</dbReference>
<evidence type="ECO:0000256" key="1">
    <source>
        <dbReference type="SAM" id="MobiDB-lite"/>
    </source>
</evidence>
<name>A0ABX5EJA4_9BACL</name>
<reference evidence="2 3" key="1">
    <citation type="submission" date="2018-03" db="EMBL/GenBank/DDBJ databases">
        <title>Genomic Encyclopedia of Archaeal and Bacterial Type Strains, Phase II (KMG-II): from individual species to whole genera.</title>
        <authorList>
            <person name="Goeker M."/>
        </authorList>
    </citation>
    <scope>NUCLEOTIDE SEQUENCE [LARGE SCALE GENOMIC DNA]</scope>
    <source>
        <strain evidence="2 3">RHA1</strain>
    </source>
</reference>
<feature type="region of interest" description="Disordered" evidence="1">
    <location>
        <begin position="21"/>
        <end position="42"/>
    </location>
</feature>
<dbReference type="Proteomes" id="UP000238836">
    <property type="component" value="Unassembled WGS sequence"/>
</dbReference>
<evidence type="ECO:0000313" key="3">
    <source>
        <dbReference type="Proteomes" id="UP000238836"/>
    </source>
</evidence>
<comment type="caution">
    <text evidence="2">The sequence shown here is derived from an EMBL/GenBank/DDBJ whole genome shotgun (WGS) entry which is preliminary data.</text>
</comment>
<sequence>MKKNLKVEEPKLILVGTLEQCTGEDGNSTKDGWGYSPQDKKD</sequence>